<name>A0A454TIM9_9RALS</name>
<dbReference type="RefSeq" id="WP_058908785.1">
    <property type="nucleotide sequence ID" value="NZ_JAAWVG010000075.1"/>
</dbReference>
<dbReference type="InterPro" id="IPR014833">
    <property type="entry name" value="TnsA_N"/>
</dbReference>
<dbReference type="OrthoDB" id="8681854at2"/>
<comment type="caution">
    <text evidence="2">The sequence shown here is derived from an EMBL/GenBank/DDBJ whole genome shotgun (WGS) entry which is preliminary data.</text>
</comment>
<organism evidence="2 3">
    <name type="scientific">Ralstonia pseudosolanacearum</name>
    <dbReference type="NCBI Taxonomy" id="1310165"/>
    <lineage>
        <taxon>Bacteria</taxon>
        <taxon>Pseudomonadati</taxon>
        <taxon>Pseudomonadota</taxon>
        <taxon>Betaproteobacteria</taxon>
        <taxon>Burkholderiales</taxon>
        <taxon>Burkholderiaceae</taxon>
        <taxon>Ralstonia</taxon>
        <taxon>Ralstonia solanacearum species complex</taxon>
    </lineage>
</organism>
<dbReference type="Pfam" id="PF08722">
    <property type="entry name" value="Tn7_TnsA-like_N"/>
    <property type="match status" value="1"/>
</dbReference>
<feature type="domain" description="TnsA endonuclease N-terminal" evidence="1">
    <location>
        <begin position="53"/>
        <end position="118"/>
    </location>
</feature>
<dbReference type="AlphaFoldDB" id="A0A454TIM9"/>
<protein>
    <recommendedName>
        <fullName evidence="1">TnsA endonuclease N-terminal domain-containing protein</fullName>
    </recommendedName>
</protein>
<gene>
    <name evidence="2" type="ORF">EGA29_25405</name>
</gene>
<reference evidence="2 3" key="1">
    <citation type="submission" date="2018-10" db="EMBL/GenBank/DDBJ databases">
        <title>Draft Genome Sequence of Ralstonia pseudosolanacearum (R. solanacearum phylotype I) Strain Tg03 Isolated from Luffa cylindrica in China.</title>
        <authorList>
            <person name="Yuan G.-Q."/>
            <person name="Li Q.-Q."/>
            <person name="Zhang Y.-W."/>
        </authorList>
    </citation>
    <scope>NUCLEOTIDE SEQUENCE [LARGE SCALE GENOMIC DNA]</scope>
    <source>
        <strain evidence="2 3">Tg03</strain>
    </source>
</reference>
<dbReference type="EMBL" id="RJTL01000079">
    <property type="protein sequence ID" value="RNM00035.1"/>
    <property type="molecule type" value="Genomic_DNA"/>
</dbReference>
<evidence type="ECO:0000313" key="3">
    <source>
        <dbReference type="Proteomes" id="UP000271222"/>
    </source>
</evidence>
<evidence type="ECO:0000313" key="2">
    <source>
        <dbReference type="EMBL" id="RNM00035.1"/>
    </source>
</evidence>
<accession>A0A454TIM9</accession>
<evidence type="ECO:0000259" key="1">
    <source>
        <dbReference type="Pfam" id="PF08722"/>
    </source>
</evidence>
<sequence length="211" mass="23983">MPAARKVVTRSPHRRVGLIACPWFQPTPIEYESLLERDFVRLALLDLRFSSISHQPFSLNLEEFGTYFPDFLLVGPDKKVVVEVKPDERARNDRNKPRLACAQRLLQEKGFQFVVATEKQIRRGKRHERASVLLRHARSHVSSETTDRTIAAASHSPEGITIRDLACEASTSIETVLHLVGRRRLRINEAFDFGEDQLTYPVGGVDVDLQA</sequence>
<proteinExistence type="predicted"/>
<dbReference type="Proteomes" id="UP000271222">
    <property type="component" value="Unassembled WGS sequence"/>
</dbReference>